<evidence type="ECO:0000259" key="2">
    <source>
        <dbReference type="Pfam" id="PF01266"/>
    </source>
</evidence>
<dbReference type="Pfam" id="PF01571">
    <property type="entry name" value="GCV_T"/>
    <property type="match status" value="1"/>
</dbReference>
<name>A0AAN7Q9A8_9COLE</name>
<comment type="caution">
    <text evidence="6">The sequence shown here is derived from an EMBL/GenBank/DDBJ whole genome shotgun (WGS) entry which is preliminary data.</text>
</comment>
<dbReference type="InterPro" id="IPR013977">
    <property type="entry name" value="GcvT_C"/>
</dbReference>
<dbReference type="EMBL" id="JARPUR010000001">
    <property type="protein sequence ID" value="KAK4886912.1"/>
    <property type="molecule type" value="Genomic_DNA"/>
</dbReference>
<dbReference type="Gene3D" id="2.40.30.110">
    <property type="entry name" value="Aminomethyltransferase beta-barrel domains"/>
    <property type="match status" value="1"/>
</dbReference>
<dbReference type="Pfam" id="PF16350">
    <property type="entry name" value="FAO_M"/>
    <property type="match status" value="1"/>
</dbReference>
<dbReference type="Gene3D" id="3.50.50.60">
    <property type="entry name" value="FAD/NAD(P)-binding domain"/>
    <property type="match status" value="1"/>
</dbReference>
<dbReference type="InterPro" id="IPR006222">
    <property type="entry name" value="GCVT_N"/>
</dbReference>
<gene>
    <name evidence="6" type="ORF">RN001_003183</name>
</gene>
<dbReference type="Pfam" id="PF08669">
    <property type="entry name" value="GCV_T_C"/>
    <property type="match status" value="1"/>
</dbReference>
<dbReference type="Proteomes" id="UP001353858">
    <property type="component" value="Unassembled WGS sequence"/>
</dbReference>
<dbReference type="Gene3D" id="3.30.1360.120">
    <property type="entry name" value="Probable tRNA modification gtpase trme, domain 1"/>
    <property type="match status" value="1"/>
</dbReference>
<evidence type="ECO:0000313" key="6">
    <source>
        <dbReference type="EMBL" id="KAK4886912.1"/>
    </source>
</evidence>
<evidence type="ECO:0000256" key="1">
    <source>
        <dbReference type="ARBA" id="ARBA00008609"/>
    </source>
</evidence>
<dbReference type="InterPro" id="IPR036188">
    <property type="entry name" value="FAD/NAD-bd_sf"/>
</dbReference>
<dbReference type="PANTHER" id="PTHR43757">
    <property type="entry name" value="AMINOMETHYLTRANSFERASE"/>
    <property type="match status" value="1"/>
</dbReference>
<reference evidence="7" key="1">
    <citation type="submission" date="2023-01" db="EMBL/GenBank/DDBJ databases">
        <title>Key to firefly adult light organ development and bioluminescence: homeobox transcription factors regulate luciferase expression and transportation to peroxisome.</title>
        <authorList>
            <person name="Fu X."/>
        </authorList>
    </citation>
    <scope>NUCLEOTIDE SEQUENCE [LARGE SCALE GENOMIC DNA]</scope>
</reference>
<comment type="similarity">
    <text evidence="1">Belongs to the GcvT family.</text>
</comment>
<proteinExistence type="inferred from homology"/>
<protein>
    <recommendedName>
        <fullName evidence="8">Sarcosine dehydrogenase</fullName>
    </recommendedName>
</protein>
<dbReference type="SUPFAM" id="SSF103025">
    <property type="entry name" value="Folate-binding domain"/>
    <property type="match status" value="1"/>
</dbReference>
<dbReference type="GO" id="GO:0005739">
    <property type="term" value="C:mitochondrion"/>
    <property type="evidence" value="ECO:0007669"/>
    <property type="project" value="TreeGrafter"/>
</dbReference>
<dbReference type="SUPFAM" id="SSF54373">
    <property type="entry name" value="FAD-linked reductases, C-terminal domain"/>
    <property type="match status" value="1"/>
</dbReference>
<dbReference type="InterPro" id="IPR032503">
    <property type="entry name" value="FAO_M"/>
</dbReference>
<dbReference type="SUPFAM" id="SSF101790">
    <property type="entry name" value="Aminomethyltransferase beta-barrel domain"/>
    <property type="match status" value="1"/>
</dbReference>
<dbReference type="SUPFAM" id="SSF51905">
    <property type="entry name" value="FAD/NAD(P)-binding domain"/>
    <property type="match status" value="1"/>
</dbReference>
<keyword evidence="7" id="KW-1185">Reference proteome</keyword>
<dbReference type="InterPro" id="IPR006076">
    <property type="entry name" value="FAD-dep_OxRdtase"/>
</dbReference>
<dbReference type="Pfam" id="PF01266">
    <property type="entry name" value="DAO"/>
    <property type="match status" value="1"/>
</dbReference>
<feature type="domain" description="Aminomethyltransferase C-terminal" evidence="4">
    <location>
        <begin position="787"/>
        <end position="866"/>
    </location>
</feature>
<dbReference type="InterPro" id="IPR029043">
    <property type="entry name" value="GcvT/YgfZ_C"/>
</dbReference>
<evidence type="ECO:0000259" key="4">
    <source>
        <dbReference type="Pfam" id="PF08669"/>
    </source>
</evidence>
<dbReference type="AlphaFoldDB" id="A0AAN7Q9A8"/>
<dbReference type="Gene3D" id="3.30.70.1400">
    <property type="entry name" value="Aminomethyltransferase beta-barrel domains"/>
    <property type="match status" value="1"/>
</dbReference>
<dbReference type="InterPro" id="IPR027266">
    <property type="entry name" value="TrmE/GcvT-like"/>
</dbReference>
<dbReference type="InterPro" id="IPR028896">
    <property type="entry name" value="GcvT/YgfZ/DmdA"/>
</dbReference>
<feature type="domain" description="GCVT N-terminal" evidence="3">
    <location>
        <begin position="453"/>
        <end position="763"/>
    </location>
</feature>
<dbReference type="PANTHER" id="PTHR43757:SF11">
    <property type="entry name" value="SARCOSINE DEHYDROGENASE"/>
    <property type="match status" value="1"/>
</dbReference>
<evidence type="ECO:0000259" key="5">
    <source>
        <dbReference type="Pfam" id="PF16350"/>
    </source>
</evidence>
<feature type="domain" description="FAD dependent oxidoreductase central" evidence="5">
    <location>
        <begin position="395"/>
        <end position="449"/>
    </location>
</feature>
<evidence type="ECO:0008006" key="8">
    <source>
        <dbReference type="Google" id="ProtNLM"/>
    </source>
</evidence>
<evidence type="ECO:0000259" key="3">
    <source>
        <dbReference type="Pfam" id="PF01571"/>
    </source>
</evidence>
<feature type="domain" description="FAD dependent oxidoreductase" evidence="2">
    <location>
        <begin position="36"/>
        <end position="392"/>
    </location>
</feature>
<dbReference type="FunFam" id="2.40.30.110:FF:000008">
    <property type="entry name" value="Sarcosine dehydrogenase"/>
    <property type="match status" value="1"/>
</dbReference>
<sequence length="877" mass="98286">MFRIPLQVCAVKNVPKVTFTNLSKYSSIYNLPEEADVVIIGGGNLGCNILYQLSKRGVNTVLLEKNKITSGTTWHSNGLFWRLRPNDVDIQLLSCLPTFVREIEEKTDLRTGFEINGGLFIARTEERLREYRRLNTIGKYFNIDSQIISSVEASKLHPLLNPNSFTSALYSPNDGRIDPSMFCAAIAKGASKYGGKIVENCAVLDILTSYKTGFKKIKSVKTELGTIKTNCVVNAAGVWSTNISKMVDLEIPLTAFKHAYIITDAIAGAKSAPNVRDHDASICFKSLGETLYIGGYEMNPVFVNPVPTDFSFSLYDLDWDLFTVHMEKACELSPSLRNAGIKSNVYGPEAFTPDHKPLLGEDPRLTGFYYACGFNAAGMMLGTGCAEQIAAWIIKGRPELPMANYDIRRFTPFMQTNRTYINEASHESYATNYGIVFPNTQPLAARNLKIEAIHQLLIEQGAVMEQSQSWERPSYFLKNEIAPVLEYDWYGCYNHTQNLDKRYVNQLEADSTFDFFTNIDLIKEESLSARKNVALFSLSSFGKYYLTGKDAEKAANWLFTAETITDKVVQSCVLNDKGGIEGYVNVLSLNPNSDNLLSISLKGKSYYITTEGSTSSQVFYHLTKEIQKQNLNVQLIDVTENKGIFSIQGPNSQDLMETILDGSSDLKNVLLGESRIVKVNGNLCQLIRLSHIGEMGFELHVLNEACTSVYNKILKVGNEFKLKLAGYRAFTSLNCEKGNYIWNSDITSEENPVEANLGQICKSDIYLGKDVVERAKRSGIKKIRTIFTLDKKISLWGLEIIWRNDKIVGFLKRGNYGHYLQKSIGIGYVHSPDDSLITNEFIKNGKFEIEVMGQRYPAGAFLKSPFDPKNQRLSGKY</sequence>
<evidence type="ECO:0000313" key="7">
    <source>
        <dbReference type="Proteomes" id="UP001353858"/>
    </source>
</evidence>
<organism evidence="6 7">
    <name type="scientific">Aquatica leii</name>
    <dbReference type="NCBI Taxonomy" id="1421715"/>
    <lineage>
        <taxon>Eukaryota</taxon>
        <taxon>Metazoa</taxon>
        <taxon>Ecdysozoa</taxon>
        <taxon>Arthropoda</taxon>
        <taxon>Hexapoda</taxon>
        <taxon>Insecta</taxon>
        <taxon>Pterygota</taxon>
        <taxon>Neoptera</taxon>
        <taxon>Endopterygota</taxon>
        <taxon>Coleoptera</taxon>
        <taxon>Polyphaga</taxon>
        <taxon>Elateriformia</taxon>
        <taxon>Elateroidea</taxon>
        <taxon>Lampyridae</taxon>
        <taxon>Luciolinae</taxon>
        <taxon>Aquatica</taxon>
    </lineage>
</organism>
<dbReference type="Gene3D" id="3.30.9.10">
    <property type="entry name" value="D-Amino Acid Oxidase, subunit A, domain 2"/>
    <property type="match status" value="1"/>
</dbReference>
<accession>A0AAN7Q9A8</accession>